<comment type="caution">
    <text evidence="4">The sequence shown here is derived from an EMBL/GenBank/DDBJ whole genome shotgun (WGS) entry which is preliminary data.</text>
</comment>
<dbReference type="Gene3D" id="2.30.110.10">
    <property type="entry name" value="Electron Transport, Fmn-binding Protein, Chain A"/>
    <property type="match status" value="1"/>
</dbReference>
<reference evidence="4 5" key="1">
    <citation type="submission" date="2024-06" db="EMBL/GenBank/DDBJ databases">
        <title>The Natural Products Discovery Center: Release of the First 8490 Sequenced Strains for Exploring Actinobacteria Biosynthetic Diversity.</title>
        <authorList>
            <person name="Kalkreuter E."/>
            <person name="Kautsar S.A."/>
            <person name="Yang D."/>
            <person name="Bader C.D."/>
            <person name="Teijaro C.N."/>
            <person name="Fluegel L."/>
            <person name="Davis C.M."/>
            <person name="Simpson J.R."/>
            <person name="Lauterbach L."/>
            <person name="Steele A.D."/>
            <person name="Gui C."/>
            <person name="Meng S."/>
            <person name="Li G."/>
            <person name="Viehrig K."/>
            <person name="Ye F."/>
            <person name="Su P."/>
            <person name="Kiefer A.F."/>
            <person name="Nichols A."/>
            <person name="Cepeda A.J."/>
            <person name="Yan W."/>
            <person name="Fan B."/>
            <person name="Jiang Y."/>
            <person name="Adhikari A."/>
            <person name="Zheng C.-J."/>
            <person name="Schuster L."/>
            <person name="Cowan T.M."/>
            <person name="Smanski M.J."/>
            <person name="Chevrette M.G."/>
            <person name="De Carvalho L.P.S."/>
            <person name="Shen B."/>
        </authorList>
    </citation>
    <scope>NUCLEOTIDE SEQUENCE [LARGE SCALE GENOMIC DNA]</scope>
    <source>
        <strain evidence="4 5">NPDC033039</strain>
    </source>
</reference>
<feature type="domain" description="Pyridoxamine 5'-phosphate oxidase N-terminal" evidence="3">
    <location>
        <begin position="69"/>
        <end position="180"/>
    </location>
</feature>
<dbReference type="Pfam" id="PF01243">
    <property type="entry name" value="PNPOx_N"/>
    <property type="match status" value="1"/>
</dbReference>
<dbReference type="InterPro" id="IPR012349">
    <property type="entry name" value="Split_barrel_FMN-bd"/>
</dbReference>
<feature type="compositionally biased region" description="Low complexity" evidence="2">
    <location>
        <begin position="1"/>
        <end position="15"/>
    </location>
</feature>
<dbReference type="PANTHER" id="PTHR35176">
    <property type="entry name" value="HEME OXYGENASE HI_0854-RELATED"/>
    <property type="match status" value="1"/>
</dbReference>
<evidence type="ECO:0000259" key="3">
    <source>
        <dbReference type="Pfam" id="PF01243"/>
    </source>
</evidence>
<keyword evidence="1" id="KW-0560">Oxidoreductase</keyword>
<evidence type="ECO:0000313" key="4">
    <source>
        <dbReference type="EMBL" id="MEU3712756.1"/>
    </source>
</evidence>
<name>A0ABV2Z574_9ACTN</name>
<feature type="region of interest" description="Disordered" evidence="2">
    <location>
        <begin position="1"/>
        <end position="47"/>
    </location>
</feature>
<protein>
    <submittedName>
        <fullName evidence="4">Pyridoxamine 5'-phosphate oxidase family protein</fullName>
    </submittedName>
</protein>
<evidence type="ECO:0000256" key="1">
    <source>
        <dbReference type="ARBA" id="ARBA00023002"/>
    </source>
</evidence>
<dbReference type="Proteomes" id="UP001550853">
    <property type="component" value="Unassembled WGS sequence"/>
</dbReference>
<dbReference type="SUPFAM" id="SSF50475">
    <property type="entry name" value="FMN-binding split barrel"/>
    <property type="match status" value="1"/>
</dbReference>
<dbReference type="PANTHER" id="PTHR35176:SF6">
    <property type="entry name" value="HEME OXYGENASE HI_0854-RELATED"/>
    <property type="match status" value="1"/>
</dbReference>
<accession>A0ABV2Z574</accession>
<gene>
    <name evidence="4" type="ORF">AB0E61_22005</name>
</gene>
<keyword evidence="5" id="KW-1185">Reference proteome</keyword>
<dbReference type="RefSeq" id="WP_107126904.1">
    <property type="nucleotide sequence ID" value="NZ_JBEZVI010000019.1"/>
</dbReference>
<sequence length="206" mass="21981">MTGSAEGDSGADAGARGPEVWPSGPGAPVTTASYPGTSGARAGSGPGVAVPRGVGWAVAEAREPGFVREVRERFGRYPHHVLGTLRADGSPRLTGLEADFRFGELWLGMLTGSRKGTDLHTDPRFALHANPGPGTDLSEGDVRVSGRAVPMTDEEVIRRYAAEVRPPEPFLLFRAEVTEIVRVAVRDATMIVQSWRPDAGLRTVRR</sequence>
<dbReference type="InterPro" id="IPR011576">
    <property type="entry name" value="Pyridox_Oxase_N"/>
</dbReference>
<evidence type="ECO:0000256" key="2">
    <source>
        <dbReference type="SAM" id="MobiDB-lite"/>
    </source>
</evidence>
<dbReference type="EMBL" id="JBEZVI010000019">
    <property type="protein sequence ID" value="MEU3712756.1"/>
    <property type="molecule type" value="Genomic_DNA"/>
</dbReference>
<dbReference type="InterPro" id="IPR052019">
    <property type="entry name" value="F420H2_bilvrd_red/Heme_oxyg"/>
</dbReference>
<organism evidence="4 5">
    <name type="scientific">Streptomyces catenulae</name>
    <dbReference type="NCBI Taxonomy" id="66875"/>
    <lineage>
        <taxon>Bacteria</taxon>
        <taxon>Bacillati</taxon>
        <taxon>Actinomycetota</taxon>
        <taxon>Actinomycetes</taxon>
        <taxon>Kitasatosporales</taxon>
        <taxon>Streptomycetaceae</taxon>
        <taxon>Streptomyces</taxon>
    </lineage>
</organism>
<proteinExistence type="predicted"/>
<evidence type="ECO:0000313" key="5">
    <source>
        <dbReference type="Proteomes" id="UP001550853"/>
    </source>
</evidence>